<dbReference type="AlphaFoldDB" id="A0A2W5KKN4"/>
<dbReference type="InterPro" id="IPR011006">
    <property type="entry name" value="CheY-like_superfamily"/>
</dbReference>
<evidence type="ECO:0008006" key="7">
    <source>
        <dbReference type="Google" id="ProtNLM"/>
    </source>
</evidence>
<keyword evidence="1" id="KW-0597">Phosphoprotein</keyword>
<proteinExistence type="predicted"/>
<dbReference type="PANTHER" id="PTHR33121:SF70">
    <property type="entry name" value="SIGNALING PROTEIN YKOW"/>
    <property type="match status" value="1"/>
</dbReference>
<dbReference type="GO" id="GO:0000160">
    <property type="term" value="P:phosphorelay signal transduction system"/>
    <property type="evidence" value="ECO:0007669"/>
    <property type="project" value="InterPro"/>
</dbReference>
<feature type="domain" description="Response regulatory" evidence="3">
    <location>
        <begin position="350"/>
        <end position="466"/>
    </location>
</feature>
<reference evidence="5 6" key="1">
    <citation type="submission" date="2017-08" db="EMBL/GenBank/DDBJ databases">
        <title>Infants hospitalized years apart are colonized by the same room-sourced microbial strains.</title>
        <authorList>
            <person name="Brooks B."/>
            <person name="Olm M.R."/>
            <person name="Firek B.A."/>
            <person name="Baker R."/>
            <person name="Thomas B.C."/>
            <person name="Morowitz M.J."/>
            <person name="Banfield J.F."/>
        </authorList>
    </citation>
    <scope>NUCLEOTIDE SEQUENCE [LARGE SCALE GENOMIC DNA]</scope>
    <source>
        <strain evidence="5">S2_005_003_R2_42</strain>
    </source>
</reference>
<dbReference type="SMART" id="SM00052">
    <property type="entry name" value="EAL"/>
    <property type="match status" value="1"/>
</dbReference>
<dbReference type="InterPro" id="IPR043128">
    <property type="entry name" value="Rev_trsase/Diguanyl_cyclase"/>
</dbReference>
<dbReference type="Pfam" id="PF00563">
    <property type="entry name" value="EAL"/>
    <property type="match status" value="1"/>
</dbReference>
<dbReference type="InterPro" id="IPR001633">
    <property type="entry name" value="EAL_dom"/>
</dbReference>
<name>A0A2W5KKN4_9GAMM</name>
<feature type="region of interest" description="Disordered" evidence="2">
    <location>
        <begin position="470"/>
        <end position="490"/>
    </location>
</feature>
<dbReference type="PANTHER" id="PTHR33121">
    <property type="entry name" value="CYCLIC DI-GMP PHOSPHODIESTERASE PDEF"/>
    <property type="match status" value="1"/>
</dbReference>
<dbReference type="PROSITE" id="PS50110">
    <property type="entry name" value="RESPONSE_REGULATORY"/>
    <property type="match status" value="1"/>
</dbReference>
<dbReference type="EMBL" id="QFPO01000006">
    <property type="protein sequence ID" value="PZQ15475.1"/>
    <property type="molecule type" value="Genomic_DNA"/>
</dbReference>
<dbReference type="InterPro" id="IPR029787">
    <property type="entry name" value="Nucleotide_cyclase"/>
</dbReference>
<organism evidence="5 6">
    <name type="scientific">Rhodanobacter denitrificans</name>
    <dbReference type="NCBI Taxonomy" id="666685"/>
    <lineage>
        <taxon>Bacteria</taxon>
        <taxon>Pseudomonadati</taxon>
        <taxon>Pseudomonadota</taxon>
        <taxon>Gammaproteobacteria</taxon>
        <taxon>Lysobacterales</taxon>
        <taxon>Rhodanobacteraceae</taxon>
        <taxon>Rhodanobacter</taxon>
    </lineage>
</organism>
<evidence type="ECO:0000259" key="4">
    <source>
        <dbReference type="PROSITE" id="PS50883"/>
    </source>
</evidence>
<feature type="modified residue" description="4-aspartylphosphate" evidence="1">
    <location>
        <position position="399"/>
    </location>
</feature>
<sequence length="890" mass="94615">MQAEDIDVADAESRRRAQAALTNRVDRLRARGQRLLEEGWDVNTLILLADDANRLVEVGRHVGAEELIEPLVAVAELLEPFARPPQLPDATTRDAFADRIAALAGACAGFRPDDPVTLASQALVERTRSEENGFPLLVTPPADHAQIHAPASIPMQAPIPAQTAGPEPSAAIAAPAAAADPVFLSEPEPDPPREDAPLVAAAETLADAPATTDAAGEAARELALCYYLGEAGELVRAITQHLALRGISVERYDRVDALKNQLSRHPPGLVVVDAGFETALDQIGALVKSARERVVHRVHLAAFSAGGDLGARLQAMRAGCDAFIALPAATPAILARLDELAEAQVADPYRILIIEDDRTQALFADSILRKGGMQTLTLTSALTVFDELDRFRPDLILMDLYMPDCDGMELTALIREREAFVSTPIVFLSGEQSADKHFEALSAGGDDFLSKPIRPKHLISAVLNRVRRARRQQRRAPSAPPEPRPASGTVEQAQLLERLSGLLAMDDAGTRNGGLLFFGIDTSAAQERIGWSRLDRALGGLGRQIADAVGAGALLTRCGDRGYAVLIQDRDAPTLASWAAAQRARIVEALEEPAFRLTIGLCPFSVGIGDAAAMLDAAERAAAEAGLAGVSIVRGAVPVDPALGERIRAALKGDGFDLVFQPIVSLHGEEQAQFQVLLRLAGEDGRLHTAAEIIPAAEREGLMSELDQCVLARCLAIAAERHRLDQPLRLFVSQSAASTRDPAHLDWLQSQLAQGEHPGDWLSIDLRLADLDADLEAAQRFVAGARALGVLVTISGCDNLAAANRIVAGPPADFVKLGPGPAGGRTGAQWAELKDTVALIHEHGGRVIAPRIEDARGAAALWSAGVDYIQGNFVQQATGDLGYDFHASAP</sequence>
<dbReference type="InterPro" id="IPR035919">
    <property type="entry name" value="EAL_sf"/>
</dbReference>
<feature type="domain" description="EAL" evidence="4">
    <location>
        <begin position="640"/>
        <end position="890"/>
    </location>
</feature>
<dbReference type="Gene3D" id="3.20.20.450">
    <property type="entry name" value="EAL domain"/>
    <property type="match status" value="1"/>
</dbReference>
<evidence type="ECO:0000313" key="6">
    <source>
        <dbReference type="Proteomes" id="UP000249046"/>
    </source>
</evidence>
<protein>
    <recommendedName>
        <fullName evidence="7">EAL domain-containing protein</fullName>
    </recommendedName>
</protein>
<dbReference type="InterPro" id="IPR001789">
    <property type="entry name" value="Sig_transdc_resp-reg_receiver"/>
</dbReference>
<gene>
    <name evidence="5" type="ORF">DI564_09120</name>
</gene>
<comment type="caution">
    <text evidence="5">The sequence shown here is derived from an EMBL/GenBank/DDBJ whole genome shotgun (WGS) entry which is preliminary data.</text>
</comment>
<evidence type="ECO:0000256" key="1">
    <source>
        <dbReference type="PROSITE-ProRule" id="PRU00169"/>
    </source>
</evidence>
<evidence type="ECO:0000259" key="3">
    <source>
        <dbReference type="PROSITE" id="PS50110"/>
    </source>
</evidence>
<dbReference type="Gene3D" id="3.30.70.270">
    <property type="match status" value="1"/>
</dbReference>
<dbReference type="SMART" id="SM00448">
    <property type="entry name" value="REC"/>
    <property type="match status" value="1"/>
</dbReference>
<dbReference type="SUPFAM" id="SSF141868">
    <property type="entry name" value="EAL domain-like"/>
    <property type="match status" value="1"/>
</dbReference>
<dbReference type="CDD" id="cd01948">
    <property type="entry name" value="EAL"/>
    <property type="match status" value="1"/>
</dbReference>
<dbReference type="Proteomes" id="UP000249046">
    <property type="component" value="Unassembled WGS sequence"/>
</dbReference>
<evidence type="ECO:0000313" key="5">
    <source>
        <dbReference type="EMBL" id="PZQ15475.1"/>
    </source>
</evidence>
<dbReference type="GO" id="GO:0071111">
    <property type="term" value="F:cyclic-guanylate-specific phosphodiesterase activity"/>
    <property type="evidence" value="ECO:0007669"/>
    <property type="project" value="InterPro"/>
</dbReference>
<accession>A0A2W5KKN4</accession>
<dbReference type="SUPFAM" id="SSF52172">
    <property type="entry name" value="CheY-like"/>
    <property type="match status" value="2"/>
</dbReference>
<evidence type="ECO:0000256" key="2">
    <source>
        <dbReference type="SAM" id="MobiDB-lite"/>
    </source>
</evidence>
<dbReference type="InterPro" id="IPR050706">
    <property type="entry name" value="Cyclic-di-GMP_PDE-like"/>
</dbReference>
<dbReference type="PROSITE" id="PS50883">
    <property type="entry name" value="EAL"/>
    <property type="match status" value="1"/>
</dbReference>
<dbReference type="Pfam" id="PF00072">
    <property type="entry name" value="Response_reg"/>
    <property type="match status" value="1"/>
</dbReference>
<dbReference type="SUPFAM" id="SSF55073">
    <property type="entry name" value="Nucleotide cyclase"/>
    <property type="match status" value="1"/>
</dbReference>
<dbReference type="Gene3D" id="3.40.50.2300">
    <property type="match status" value="2"/>
</dbReference>